<keyword evidence="7" id="KW-0808">Transferase</keyword>
<dbReference type="GeneTree" id="ENSGT00390000017291"/>
<keyword evidence="15" id="KW-1015">Disulfide bond</keyword>
<evidence type="ECO:0000256" key="13">
    <source>
        <dbReference type="ARBA" id="ARBA00023027"/>
    </source>
</evidence>
<evidence type="ECO:0000256" key="10">
    <source>
        <dbReference type="ARBA" id="ARBA00022857"/>
    </source>
</evidence>
<gene>
    <name evidence="24" type="primary">CD38</name>
</gene>
<evidence type="ECO:0000256" key="8">
    <source>
        <dbReference type="ARBA" id="ARBA00022692"/>
    </source>
</evidence>
<dbReference type="CDD" id="cd04759">
    <property type="entry name" value="Rib_hydrolase"/>
    <property type="match status" value="1"/>
</dbReference>
<dbReference type="GO" id="GO:0016740">
    <property type="term" value="F:transferase activity"/>
    <property type="evidence" value="ECO:0007669"/>
    <property type="project" value="UniProtKB-KW"/>
</dbReference>
<protein>
    <recommendedName>
        <fullName evidence="6">ADP-ribosyl cyclase/cyclic ADP-ribose hydrolase 1</fullName>
        <ecNumber evidence="5">2.4.99.20</ecNumber>
        <ecNumber evidence="4">3.2.2.6</ecNumber>
    </recommendedName>
    <alternativeName>
        <fullName evidence="21">2'-phospho-ADP-ribosyl cyclase</fullName>
    </alternativeName>
    <alternativeName>
        <fullName evidence="19">2'-phospho-ADP-ribosyl cyclase/2'-phospho-cyclic-ADP-ribose transferase</fullName>
    </alternativeName>
    <alternativeName>
        <fullName evidence="17">2'-phospho-cyclic-ADP-ribose transferase</fullName>
    </alternativeName>
    <alternativeName>
        <fullName evidence="20">ADP-ribosyl cyclase 1</fullName>
    </alternativeName>
    <alternativeName>
        <fullName evidence="18">Cyclic ADP-ribose hydrolase 1</fullName>
    </alternativeName>
</protein>
<dbReference type="GO" id="GO:0043066">
    <property type="term" value="P:negative regulation of apoptotic process"/>
    <property type="evidence" value="ECO:0007669"/>
    <property type="project" value="Ensembl"/>
</dbReference>
<dbReference type="OMA" id="SLYDCEE"/>
<proteinExistence type="inferred from homology"/>
<keyword evidence="12 23" id="KW-1133">Transmembrane helix</keyword>
<dbReference type="Ensembl" id="ENSPCOT00000013891.1">
    <property type="protein sequence ID" value="ENSPCOP00000004123.1"/>
    <property type="gene ID" value="ENSPCOG00000012225.1"/>
</dbReference>
<dbReference type="Proteomes" id="UP000233160">
    <property type="component" value="Unassembled WGS sequence"/>
</dbReference>
<evidence type="ECO:0000256" key="20">
    <source>
        <dbReference type="ARBA" id="ARBA00031355"/>
    </source>
</evidence>
<evidence type="ECO:0000256" key="17">
    <source>
        <dbReference type="ARBA" id="ARBA00029787"/>
    </source>
</evidence>
<name>A0A2K6EQX0_PROCO</name>
<accession>A0A2K6EQX0</accession>
<dbReference type="Gene3D" id="1.20.82.10">
    <property type="entry name" value="ADP Ribosyl Cyclase, Chain A, domain 1"/>
    <property type="match status" value="1"/>
</dbReference>
<dbReference type="GO" id="GO:0005886">
    <property type="term" value="C:plasma membrane"/>
    <property type="evidence" value="ECO:0007669"/>
    <property type="project" value="Ensembl"/>
</dbReference>
<dbReference type="GO" id="GO:0042100">
    <property type="term" value="P:B cell proliferation"/>
    <property type="evidence" value="ECO:0007669"/>
    <property type="project" value="Ensembl"/>
</dbReference>
<dbReference type="GO" id="GO:0045892">
    <property type="term" value="P:negative regulation of DNA-templated transcription"/>
    <property type="evidence" value="ECO:0007669"/>
    <property type="project" value="Ensembl"/>
</dbReference>
<dbReference type="GO" id="GO:0042802">
    <property type="term" value="F:identical protein binding"/>
    <property type="evidence" value="ECO:0007669"/>
    <property type="project" value="Ensembl"/>
</dbReference>
<organism evidence="24 25">
    <name type="scientific">Propithecus coquereli</name>
    <name type="common">Coquerel's sifaka</name>
    <name type="synonym">Propithecus verreauxi coquereli</name>
    <dbReference type="NCBI Taxonomy" id="379532"/>
    <lineage>
        <taxon>Eukaryota</taxon>
        <taxon>Metazoa</taxon>
        <taxon>Chordata</taxon>
        <taxon>Craniata</taxon>
        <taxon>Vertebrata</taxon>
        <taxon>Euteleostomi</taxon>
        <taxon>Mammalia</taxon>
        <taxon>Eutheria</taxon>
        <taxon>Euarchontoglires</taxon>
        <taxon>Primates</taxon>
        <taxon>Strepsirrhini</taxon>
        <taxon>Lemuriformes</taxon>
        <taxon>Indriidae</taxon>
        <taxon>Propithecus</taxon>
    </lineage>
</organism>
<evidence type="ECO:0000313" key="25">
    <source>
        <dbReference type="Proteomes" id="UP000233160"/>
    </source>
</evidence>
<dbReference type="Gene3D" id="3.40.50.720">
    <property type="entry name" value="NAD(P)-binding Rossmann-like Domain"/>
    <property type="match status" value="1"/>
</dbReference>
<keyword evidence="16" id="KW-0325">Glycoprotein</keyword>
<evidence type="ECO:0000256" key="22">
    <source>
        <dbReference type="ARBA" id="ARBA00049238"/>
    </source>
</evidence>
<dbReference type="SUPFAM" id="SSF52309">
    <property type="entry name" value="N-(deoxy)ribosyltransferase-like"/>
    <property type="match status" value="1"/>
</dbReference>
<evidence type="ECO:0000256" key="18">
    <source>
        <dbReference type="ARBA" id="ARBA00030272"/>
    </source>
</evidence>
<evidence type="ECO:0000256" key="14">
    <source>
        <dbReference type="ARBA" id="ARBA00023136"/>
    </source>
</evidence>
<comment type="subunit">
    <text evidence="3">Homodimer.</text>
</comment>
<dbReference type="EC" id="3.2.2.6" evidence="4"/>
<dbReference type="GO" id="GO:0030890">
    <property type="term" value="P:positive regulation of B cell proliferation"/>
    <property type="evidence" value="ECO:0007669"/>
    <property type="project" value="Ensembl"/>
</dbReference>
<reference evidence="24" key="1">
    <citation type="submission" date="2025-08" db="UniProtKB">
        <authorList>
            <consortium name="Ensembl"/>
        </authorList>
    </citation>
    <scope>IDENTIFICATION</scope>
</reference>
<dbReference type="GO" id="GO:0061809">
    <property type="term" value="F:NAD+ nucleosidase activity, cyclic ADP-ribose generating"/>
    <property type="evidence" value="ECO:0007669"/>
    <property type="project" value="UniProtKB-EC"/>
</dbReference>
<keyword evidence="11" id="KW-0735">Signal-anchor</keyword>
<dbReference type="GO" id="GO:0009410">
    <property type="term" value="P:response to xenobiotic stimulus"/>
    <property type="evidence" value="ECO:0007669"/>
    <property type="project" value="Ensembl"/>
</dbReference>
<dbReference type="PANTHER" id="PTHR10912:SF5">
    <property type="entry name" value="ADP-RIBOSYL CYCLASE_CYCLIC ADP-RIBOSE HYDROLASE 1"/>
    <property type="match status" value="1"/>
</dbReference>
<dbReference type="InterPro" id="IPR003193">
    <property type="entry name" value="ADP-ribosyl_cyclase"/>
</dbReference>
<evidence type="ECO:0000256" key="15">
    <source>
        <dbReference type="ARBA" id="ARBA00023157"/>
    </source>
</evidence>
<dbReference type="AlphaFoldDB" id="A0A2K6EQX0"/>
<evidence type="ECO:0000313" key="24">
    <source>
        <dbReference type="Ensembl" id="ENSPCOP00000004123.1"/>
    </source>
</evidence>
<evidence type="ECO:0000256" key="1">
    <source>
        <dbReference type="ARBA" id="ARBA00004606"/>
    </source>
</evidence>
<dbReference type="Pfam" id="PF02267">
    <property type="entry name" value="Rib_hydrolayse"/>
    <property type="match status" value="1"/>
</dbReference>
<keyword evidence="14 23" id="KW-0472">Membrane</keyword>
<evidence type="ECO:0000256" key="11">
    <source>
        <dbReference type="ARBA" id="ARBA00022968"/>
    </source>
</evidence>
<dbReference type="GO" id="GO:0016849">
    <property type="term" value="F:phosphorus-oxygen lyase activity"/>
    <property type="evidence" value="ECO:0007669"/>
    <property type="project" value="Ensembl"/>
</dbReference>
<dbReference type="GO" id="GO:0045893">
    <property type="term" value="P:positive regulation of DNA-templated transcription"/>
    <property type="evidence" value="ECO:0007669"/>
    <property type="project" value="Ensembl"/>
</dbReference>
<keyword evidence="9" id="KW-0378">Hydrolase</keyword>
<reference evidence="24" key="2">
    <citation type="submission" date="2025-09" db="UniProtKB">
        <authorList>
            <consortium name="Ensembl"/>
        </authorList>
    </citation>
    <scope>IDENTIFICATION</scope>
</reference>
<keyword evidence="8 23" id="KW-0812">Transmembrane</keyword>
<evidence type="ECO:0000256" key="19">
    <source>
        <dbReference type="ARBA" id="ARBA00030418"/>
    </source>
</evidence>
<evidence type="ECO:0000256" key="21">
    <source>
        <dbReference type="ARBA" id="ARBA00031840"/>
    </source>
</evidence>
<evidence type="ECO:0000256" key="12">
    <source>
        <dbReference type="ARBA" id="ARBA00022989"/>
    </source>
</evidence>
<evidence type="ECO:0000256" key="23">
    <source>
        <dbReference type="SAM" id="Phobius"/>
    </source>
</evidence>
<evidence type="ECO:0000256" key="9">
    <source>
        <dbReference type="ARBA" id="ARBA00022801"/>
    </source>
</evidence>
<evidence type="ECO:0000256" key="3">
    <source>
        <dbReference type="ARBA" id="ARBA00011738"/>
    </source>
</evidence>
<keyword evidence="25" id="KW-1185">Reference proteome</keyword>
<dbReference type="PANTHER" id="PTHR10912">
    <property type="entry name" value="ADP-RIBOSYL CYCLASE"/>
    <property type="match status" value="1"/>
</dbReference>
<comment type="catalytic activity">
    <reaction evidence="22">
        <text>NAD(+) + H2O = ADP-D-ribose + nicotinamide + H(+)</text>
        <dbReference type="Rhea" id="RHEA:16301"/>
        <dbReference type="ChEBI" id="CHEBI:15377"/>
        <dbReference type="ChEBI" id="CHEBI:15378"/>
        <dbReference type="ChEBI" id="CHEBI:17154"/>
        <dbReference type="ChEBI" id="CHEBI:57540"/>
        <dbReference type="ChEBI" id="CHEBI:57967"/>
        <dbReference type="EC" id="3.2.2.6"/>
    </reaction>
</comment>
<dbReference type="GO" id="GO:0050853">
    <property type="term" value="P:B cell receptor signaling pathway"/>
    <property type="evidence" value="ECO:0007669"/>
    <property type="project" value="Ensembl"/>
</dbReference>
<keyword evidence="13" id="KW-0520">NAD</keyword>
<comment type="subcellular location">
    <subcellularLocation>
        <location evidence="1">Membrane</location>
        <topology evidence="1">Single-pass type II membrane protein</topology>
    </subcellularLocation>
</comment>
<dbReference type="STRING" id="379532.ENSPCOP00000004123"/>
<evidence type="ECO:0000256" key="16">
    <source>
        <dbReference type="ARBA" id="ARBA00023180"/>
    </source>
</evidence>
<sequence>MADEPCCRISKKVQICLAFGLLVAVAVVGVLMWLHLYKWNGQGTTEHFADIILGRCSNYTRIVQPALRNVDCQKIQEAFKDAFISKNPCNITEEDYRPLMKLTTQTIPCSKTILWSKTKEMAHQYTRVHRDMFTLEDTLLGYMADGLMWCGDSGTSEMNYRSCPHWKKDCPNNPVSVFWKMASHRFADAACGVVYVILNGSLSNTFDENSTFGSVEIINLHPEKVQALHAWVIHDVGGVPSDSCMTSSINKLKSITSQRKIAFRCQHYRPAPFIKDVTNPECSPCSSMIR</sequence>
<feature type="transmembrane region" description="Helical" evidence="23">
    <location>
        <begin position="15"/>
        <end position="36"/>
    </location>
</feature>
<dbReference type="EC" id="2.4.99.20" evidence="5"/>
<evidence type="ECO:0000256" key="7">
    <source>
        <dbReference type="ARBA" id="ARBA00022679"/>
    </source>
</evidence>
<comment type="similarity">
    <text evidence="2">Belongs to the ADP-ribosyl cyclase family.</text>
</comment>
<evidence type="ECO:0000256" key="2">
    <source>
        <dbReference type="ARBA" id="ARBA00005406"/>
    </source>
</evidence>
<evidence type="ECO:0000256" key="6">
    <source>
        <dbReference type="ARBA" id="ARBA00015644"/>
    </source>
</evidence>
<keyword evidence="10" id="KW-0521">NADP</keyword>
<evidence type="ECO:0000256" key="5">
    <source>
        <dbReference type="ARBA" id="ARBA00012600"/>
    </source>
</evidence>
<evidence type="ECO:0000256" key="4">
    <source>
        <dbReference type="ARBA" id="ARBA00011982"/>
    </source>
</evidence>
<dbReference type="GO" id="GO:0009986">
    <property type="term" value="C:cell surface"/>
    <property type="evidence" value="ECO:0007669"/>
    <property type="project" value="Ensembl"/>
</dbReference>